<organism evidence="1 2">
    <name type="scientific">Streptomyces microflavus</name>
    <name type="common">Streptomyces lipmanii</name>
    <dbReference type="NCBI Taxonomy" id="1919"/>
    <lineage>
        <taxon>Bacteria</taxon>
        <taxon>Bacillati</taxon>
        <taxon>Actinomycetota</taxon>
        <taxon>Actinomycetes</taxon>
        <taxon>Kitasatosporales</taxon>
        <taxon>Streptomycetaceae</taxon>
        <taxon>Streptomyces</taxon>
    </lineage>
</organism>
<dbReference type="Proteomes" id="UP000498740">
    <property type="component" value="Unassembled WGS sequence"/>
</dbReference>
<dbReference type="RefSeq" id="WP_229887424.1">
    <property type="nucleotide sequence ID" value="NZ_BMUG01000002.1"/>
</dbReference>
<dbReference type="EMBL" id="BLWD01000001">
    <property type="protein sequence ID" value="GFN05103.1"/>
    <property type="molecule type" value="Genomic_DNA"/>
</dbReference>
<gene>
    <name evidence="1" type="ORF">Smic_36590</name>
</gene>
<dbReference type="AlphaFoldDB" id="A0A7J0CRI6"/>
<evidence type="ECO:0000313" key="1">
    <source>
        <dbReference type="EMBL" id="GFN05103.1"/>
    </source>
</evidence>
<reference evidence="1 2" key="1">
    <citation type="submission" date="2020-05" db="EMBL/GenBank/DDBJ databases">
        <title>Whole genome shotgun sequence of Streptomyces microflavus NBRC 13062.</title>
        <authorList>
            <person name="Komaki H."/>
            <person name="Tamura T."/>
        </authorList>
    </citation>
    <scope>NUCLEOTIDE SEQUENCE [LARGE SCALE GENOMIC DNA]</scope>
    <source>
        <strain evidence="1 2">NBRC 13062</strain>
    </source>
</reference>
<accession>A0A7J0CRI6</accession>
<comment type="caution">
    <text evidence="1">The sequence shown here is derived from an EMBL/GenBank/DDBJ whole genome shotgun (WGS) entry which is preliminary data.</text>
</comment>
<protein>
    <submittedName>
        <fullName evidence="1">Uncharacterized protein</fullName>
    </submittedName>
</protein>
<name>A0A7J0CRI6_STRMI</name>
<sequence>MREILRATDFAGLSDQDIPPPFREVVGRGWAVTPAGGRVLAELRPEVTGTYLDRLAEETTVNGRGMTDYDLPAAPRERTPLLVRRCLAYACACLREAREEFGDGEVKAYVSLSFADTEEGLLTSNVTFCTPLPDVRPYIVDLERVTDAAVVEVSVEDCFPGSGRWFGCSSARCAGGEAAGV</sequence>
<proteinExistence type="predicted"/>
<evidence type="ECO:0000313" key="2">
    <source>
        <dbReference type="Proteomes" id="UP000498740"/>
    </source>
</evidence>